<dbReference type="AlphaFoldDB" id="A0A249MQ81"/>
<reference evidence="2 3" key="1">
    <citation type="submission" date="2017-08" db="EMBL/GenBank/DDBJ databases">
        <title>Whole Genome Sequence of Sphingobium hydrophobicum C1: Insights into Adaption to the Electronic-waste Contaminated Sediment.</title>
        <authorList>
            <person name="Song D."/>
            <person name="Chen X."/>
            <person name="Xu M."/>
        </authorList>
    </citation>
    <scope>NUCLEOTIDE SEQUENCE [LARGE SCALE GENOMIC DNA]</scope>
    <source>
        <strain evidence="2 3">C1</strain>
    </source>
</reference>
<dbReference type="InterPro" id="IPR028098">
    <property type="entry name" value="Glyco_trans_4-like_N"/>
</dbReference>
<dbReference type="RefSeq" id="WP_026002030.1">
    <property type="nucleotide sequence ID" value="NZ_CP076556.1"/>
</dbReference>
<dbReference type="Gene3D" id="3.40.50.2000">
    <property type="entry name" value="Glycogen Phosphorylase B"/>
    <property type="match status" value="2"/>
</dbReference>
<evidence type="ECO:0000259" key="1">
    <source>
        <dbReference type="Pfam" id="PF13579"/>
    </source>
</evidence>
<dbReference type="Pfam" id="PF13692">
    <property type="entry name" value="Glyco_trans_1_4"/>
    <property type="match status" value="1"/>
</dbReference>
<proteinExistence type="predicted"/>
<name>A0A249MQ81_SPHXE</name>
<dbReference type="Pfam" id="PF13579">
    <property type="entry name" value="Glyco_trans_4_4"/>
    <property type="match status" value="1"/>
</dbReference>
<dbReference type="KEGG" id="shyd:CJD35_01965"/>
<dbReference type="GO" id="GO:0016757">
    <property type="term" value="F:glycosyltransferase activity"/>
    <property type="evidence" value="ECO:0007669"/>
    <property type="project" value="UniProtKB-ARBA"/>
</dbReference>
<dbReference type="EMBL" id="CP022745">
    <property type="protein sequence ID" value="ASY43355.1"/>
    <property type="molecule type" value="Genomic_DNA"/>
</dbReference>
<keyword evidence="2" id="KW-0808">Transferase</keyword>
<evidence type="ECO:0000313" key="2">
    <source>
        <dbReference type="EMBL" id="ASY43355.1"/>
    </source>
</evidence>
<dbReference type="SUPFAM" id="SSF53756">
    <property type="entry name" value="UDP-Glycosyltransferase/glycogen phosphorylase"/>
    <property type="match status" value="1"/>
</dbReference>
<evidence type="ECO:0000313" key="3">
    <source>
        <dbReference type="Proteomes" id="UP000217141"/>
    </source>
</evidence>
<accession>A0A249MQ81</accession>
<feature type="domain" description="Glycosyltransferase subfamily 4-like N-terminal" evidence="1">
    <location>
        <begin position="16"/>
        <end position="172"/>
    </location>
</feature>
<dbReference type="CDD" id="cd03811">
    <property type="entry name" value="GT4_GT28_WabH-like"/>
    <property type="match status" value="1"/>
</dbReference>
<dbReference type="PANTHER" id="PTHR12526">
    <property type="entry name" value="GLYCOSYLTRANSFERASE"/>
    <property type="match status" value="1"/>
</dbReference>
<gene>
    <name evidence="2" type="ORF">CJD35_01965</name>
</gene>
<dbReference type="Proteomes" id="UP000217141">
    <property type="component" value="Chromosome I"/>
</dbReference>
<sequence length="393" mass="42948">MIRARLLLTMHKFGQGGADRVAVHLASGFAEAGKDVVIARMRTDREGEAALGSLCNPAVKLATAGEPLGSRKLELARGLPMIVRRIWAERPHVVLATSNNIGLVTALATFLVPRSGIRFAFKTTNPVIRPRDSSKIARWYRRRLYAFIFSRFDRILPLTHAEQRTLTALYPQHAHKLQTVLNPYVSDAMLADFAPQTPACDAPRTIVALARMMPQKRLDLLITAFARMRRRQDRLVIVGEGPERVAIERLIAQLGLSKRVELAGFVSDVVPWLRKADLFALSSHYEGLPAAVIEALATNCPVVTTDCFDGAALLLRAAPHCAVVPRGDADALAAALDRGLDYSERPTCLRAIARQYGMAAAIESHLSILDGLAAAAQAERPGEVHDGIKRALN</sequence>
<organism evidence="2 3">
    <name type="scientific">Sphingobium xenophagum</name>
    <dbReference type="NCBI Taxonomy" id="121428"/>
    <lineage>
        <taxon>Bacteria</taxon>
        <taxon>Pseudomonadati</taxon>
        <taxon>Pseudomonadota</taxon>
        <taxon>Alphaproteobacteria</taxon>
        <taxon>Sphingomonadales</taxon>
        <taxon>Sphingomonadaceae</taxon>
        <taxon>Sphingobium</taxon>
    </lineage>
</organism>
<protein>
    <submittedName>
        <fullName evidence="2">Glycosyltransferase</fullName>
    </submittedName>
</protein>